<protein>
    <submittedName>
        <fullName evidence="1">DNA polymerase III subunit epsilon</fullName>
    </submittedName>
</protein>
<proteinExistence type="predicted"/>
<reference evidence="1 2" key="1">
    <citation type="submission" date="2018-12" db="EMBL/GenBank/DDBJ databases">
        <title>three novel Halomonas strain isolated from plants.</title>
        <authorList>
            <person name="Sun C."/>
        </authorList>
    </citation>
    <scope>NUCLEOTIDE SEQUENCE [LARGE SCALE GENOMIC DNA]</scope>
    <source>
        <strain evidence="1 2">JCM 18142</strain>
    </source>
</reference>
<dbReference type="EMBL" id="RZHF01000029">
    <property type="protein sequence ID" value="RUR27746.1"/>
    <property type="molecule type" value="Genomic_DNA"/>
</dbReference>
<comment type="caution">
    <text evidence="1">The sequence shown here is derived from an EMBL/GenBank/DDBJ whole genome shotgun (WGS) entry which is preliminary data.</text>
</comment>
<gene>
    <name evidence="1" type="ORF">ELY38_18080</name>
</gene>
<dbReference type="OrthoDB" id="6193218at2"/>
<name>A0A3S0WFS7_9GAMM</name>
<dbReference type="AlphaFoldDB" id="A0A3S0WFS7"/>
<evidence type="ECO:0000313" key="2">
    <source>
        <dbReference type="Proteomes" id="UP000287023"/>
    </source>
</evidence>
<keyword evidence="2" id="KW-1185">Reference proteome</keyword>
<sequence>MQGIDKYVTLFGRSLRGLVKRERDRRRYANTPYAWLFQPYMGEELVALACQVTPGETPTVSLAAVILDQQQIHLSQAWVTTFSDPQAACEKTIRRHRELYNIETTLQFSVQTLKGLADFIGNRPLIGWQLDQQLSTLNNAFKDHLGFGLPNAQVDVAKLHQRQLRRRHPLVEAPCQFSDALACWQIPAIATRGLLGKATASALLYMRLQRDMTQSG</sequence>
<dbReference type="Proteomes" id="UP000287023">
    <property type="component" value="Unassembled WGS sequence"/>
</dbReference>
<evidence type="ECO:0000313" key="1">
    <source>
        <dbReference type="EMBL" id="RUR27746.1"/>
    </source>
</evidence>
<organism evidence="1 2">
    <name type="scientific">Vreelandella nanhaiensis</name>
    <dbReference type="NCBI Taxonomy" id="1258546"/>
    <lineage>
        <taxon>Bacteria</taxon>
        <taxon>Pseudomonadati</taxon>
        <taxon>Pseudomonadota</taxon>
        <taxon>Gammaproteobacteria</taxon>
        <taxon>Oceanospirillales</taxon>
        <taxon>Halomonadaceae</taxon>
        <taxon>Vreelandella</taxon>
    </lineage>
</organism>
<accession>A0A3S0WFS7</accession>